<dbReference type="EC" id="1.8.1.9" evidence="3"/>
<dbReference type="InterPro" id="IPR002109">
    <property type="entry name" value="Glutaredoxin"/>
</dbReference>
<evidence type="ECO:0000256" key="11">
    <source>
        <dbReference type="RuleBase" id="RU003691"/>
    </source>
</evidence>
<dbReference type="PROSITE" id="PS00076">
    <property type="entry name" value="PYRIDINE_REDOX_1"/>
    <property type="match status" value="1"/>
</dbReference>
<evidence type="ECO:0000256" key="7">
    <source>
        <dbReference type="ARBA" id="ARBA00022933"/>
    </source>
</evidence>
<dbReference type="Gene3D" id="3.50.50.60">
    <property type="entry name" value="FAD/NAD(P)-binding domain"/>
    <property type="match status" value="2"/>
</dbReference>
<dbReference type="InterPro" id="IPR023753">
    <property type="entry name" value="FAD/NAD-binding_dom"/>
</dbReference>
<evidence type="ECO:0000256" key="3">
    <source>
        <dbReference type="ARBA" id="ARBA00012610"/>
    </source>
</evidence>
<dbReference type="FunFam" id="3.40.30.10:FF:000093">
    <property type="entry name" value="Glutaredoxin 2"/>
    <property type="match status" value="1"/>
</dbReference>
<keyword evidence="10 11" id="KW-0676">Redox-active center</keyword>
<dbReference type="InterPro" id="IPR046952">
    <property type="entry name" value="GSHR/TRXR-like"/>
</dbReference>
<dbReference type="InterPro" id="IPR004099">
    <property type="entry name" value="Pyr_nucl-diS_OxRdtase_dimer"/>
</dbReference>
<keyword evidence="16" id="KW-1185">Reference proteome</keyword>
<organism evidence="15 16">
    <name type="scientific">Ciona intestinalis</name>
    <name type="common">Transparent sea squirt</name>
    <name type="synonym">Ascidia intestinalis</name>
    <dbReference type="NCBI Taxonomy" id="7719"/>
    <lineage>
        <taxon>Eukaryota</taxon>
        <taxon>Metazoa</taxon>
        <taxon>Chordata</taxon>
        <taxon>Tunicata</taxon>
        <taxon>Ascidiacea</taxon>
        <taxon>Phlebobranchia</taxon>
        <taxon>Cionidae</taxon>
        <taxon>Ciona</taxon>
    </lineage>
</organism>
<dbReference type="FunCoup" id="H2Y2A4">
    <property type="interactions" value="455"/>
</dbReference>
<evidence type="ECO:0000313" key="16">
    <source>
        <dbReference type="Proteomes" id="UP000008144"/>
    </source>
</evidence>
<dbReference type="InterPro" id="IPR006338">
    <property type="entry name" value="Thioredoxin/glutathione_Rdtase"/>
</dbReference>
<keyword evidence="9" id="KW-1015">Disulfide bond</keyword>
<reference evidence="15" key="4">
    <citation type="submission" date="2025-09" db="UniProtKB">
        <authorList>
            <consortium name="Ensembl"/>
        </authorList>
    </citation>
    <scope>IDENTIFICATION</scope>
</reference>
<evidence type="ECO:0000256" key="1">
    <source>
        <dbReference type="ARBA" id="ARBA00001974"/>
    </source>
</evidence>
<reference evidence="15" key="3">
    <citation type="submission" date="2025-08" db="UniProtKB">
        <authorList>
            <consortium name="Ensembl"/>
        </authorList>
    </citation>
    <scope>IDENTIFICATION</scope>
</reference>
<keyword evidence="8 11" id="KW-0560">Oxidoreductase</keyword>
<evidence type="ECO:0000256" key="4">
    <source>
        <dbReference type="ARBA" id="ARBA00022630"/>
    </source>
</evidence>
<evidence type="ECO:0000256" key="10">
    <source>
        <dbReference type="ARBA" id="ARBA00023284"/>
    </source>
</evidence>
<feature type="domain" description="Glutaredoxin" evidence="12">
    <location>
        <begin position="20"/>
        <end position="81"/>
    </location>
</feature>
<evidence type="ECO:0000256" key="6">
    <source>
        <dbReference type="ARBA" id="ARBA00022857"/>
    </source>
</evidence>
<comment type="cofactor">
    <cofactor evidence="1">
        <name>FAD</name>
        <dbReference type="ChEBI" id="CHEBI:57692"/>
    </cofactor>
</comment>
<evidence type="ECO:0000313" key="15">
    <source>
        <dbReference type="Ensembl" id="ENSCINP00000036039.1"/>
    </source>
</evidence>
<dbReference type="GO" id="GO:0004791">
    <property type="term" value="F:thioredoxin-disulfide reductase (NADPH) activity"/>
    <property type="evidence" value="ECO:0000318"/>
    <property type="project" value="GO_Central"/>
</dbReference>
<dbReference type="SUPFAM" id="SSF51905">
    <property type="entry name" value="FAD/NAD(P)-binding domain"/>
    <property type="match status" value="1"/>
</dbReference>
<comment type="similarity">
    <text evidence="2 11">Belongs to the class-I pyridine nucleotide-disulfide oxidoreductase family.</text>
</comment>
<dbReference type="OMA" id="NYHKLAD"/>
<evidence type="ECO:0000259" key="12">
    <source>
        <dbReference type="Pfam" id="PF00462"/>
    </source>
</evidence>
<evidence type="ECO:0000259" key="14">
    <source>
        <dbReference type="Pfam" id="PF07992"/>
    </source>
</evidence>
<dbReference type="SUPFAM" id="SSF52833">
    <property type="entry name" value="Thioredoxin-like"/>
    <property type="match status" value="1"/>
</dbReference>
<dbReference type="FunFam" id="3.50.50.60:FF:000190">
    <property type="entry name" value="Thioredoxin reductase"/>
    <property type="match status" value="1"/>
</dbReference>
<dbReference type="PANTHER" id="PTHR42737">
    <property type="entry name" value="GLUTATHIONE REDUCTASE"/>
    <property type="match status" value="1"/>
</dbReference>
<dbReference type="InParanoid" id="H2Y2A4"/>
<feature type="domain" description="FAD/NAD(P)-binding" evidence="14">
    <location>
        <begin position="112"/>
        <end position="449"/>
    </location>
</feature>
<evidence type="ECO:0000256" key="2">
    <source>
        <dbReference type="ARBA" id="ARBA00007532"/>
    </source>
</evidence>
<dbReference type="GO" id="GO:0005739">
    <property type="term" value="C:mitochondrion"/>
    <property type="evidence" value="ECO:0000318"/>
    <property type="project" value="GO_Central"/>
</dbReference>
<dbReference type="GO" id="GO:0050660">
    <property type="term" value="F:flavin adenine dinucleotide binding"/>
    <property type="evidence" value="ECO:0007669"/>
    <property type="project" value="InterPro"/>
</dbReference>
<evidence type="ECO:0000256" key="8">
    <source>
        <dbReference type="ARBA" id="ARBA00023002"/>
    </source>
</evidence>
<dbReference type="Pfam" id="PF02852">
    <property type="entry name" value="Pyr_redox_dim"/>
    <property type="match status" value="1"/>
</dbReference>
<proteinExistence type="inferred from homology"/>
<dbReference type="InterPro" id="IPR016156">
    <property type="entry name" value="FAD/NAD-linked_Rdtase_dimer_sf"/>
</dbReference>
<dbReference type="InterPro" id="IPR012999">
    <property type="entry name" value="Pyr_OxRdtase_I_AS"/>
</dbReference>
<dbReference type="GO" id="GO:0005829">
    <property type="term" value="C:cytosol"/>
    <property type="evidence" value="ECO:0000318"/>
    <property type="project" value="GO_Central"/>
</dbReference>
<dbReference type="CDD" id="cd03419">
    <property type="entry name" value="GRX_GRXh_1_2_like"/>
    <property type="match status" value="1"/>
</dbReference>
<dbReference type="GO" id="GO:0005737">
    <property type="term" value="C:cytoplasm"/>
    <property type="evidence" value="ECO:0000318"/>
    <property type="project" value="GO_Central"/>
</dbReference>
<dbReference type="STRING" id="7719.ENSCINP00000036039"/>
<keyword evidence="7" id="KW-0712">Selenocysteine</keyword>
<evidence type="ECO:0000256" key="5">
    <source>
        <dbReference type="ARBA" id="ARBA00022827"/>
    </source>
</evidence>
<feature type="domain" description="Pyridine nucleotide-disulphide oxidoreductase dimerisation" evidence="13">
    <location>
        <begin position="469"/>
        <end position="580"/>
    </location>
</feature>
<reference evidence="16" key="1">
    <citation type="journal article" date="2002" name="Science">
        <title>The draft genome of Ciona intestinalis: insights into chordate and vertebrate origins.</title>
        <authorList>
            <person name="Dehal P."/>
            <person name="Satou Y."/>
            <person name="Campbell R.K."/>
            <person name="Chapman J."/>
            <person name="Degnan B."/>
            <person name="De Tomaso A."/>
            <person name="Davidson B."/>
            <person name="Di Gregorio A."/>
            <person name="Gelpke M."/>
            <person name="Goodstein D.M."/>
            <person name="Harafuji N."/>
            <person name="Hastings K.E."/>
            <person name="Ho I."/>
            <person name="Hotta K."/>
            <person name="Huang W."/>
            <person name="Kawashima T."/>
            <person name="Lemaire P."/>
            <person name="Martinez D."/>
            <person name="Meinertzhagen I.A."/>
            <person name="Necula S."/>
            <person name="Nonaka M."/>
            <person name="Putnam N."/>
            <person name="Rash S."/>
            <person name="Saiga H."/>
            <person name="Satake M."/>
            <person name="Terry A."/>
            <person name="Yamada L."/>
            <person name="Wang H.G."/>
            <person name="Awazu S."/>
            <person name="Azumi K."/>
            <person name="Boore J."/>
            <person name="Branno M."/>
            <person name="Chin-Bow S."/>
            <person name="DeSantis R."/>
            <person name="Doyle S."/>
            <person name="Francino P."/>
            <person name="Keys D.N."/>
            <person name="Haga S."/>
            <person name="Hayashi H."/>
            <person name="Hino K."/>
            <person name="Imai K.S."/>
            <person name="Inaba K."/>
            <person name="Kano S."/>
            <person name="Kobayashi K."/>
            <person name="Kobayashi M."/>
            <person name="Lee B.I."/>
            <person name="Makabe K.W."/>
            <person name="Manohar C."/>
            <person name="Matassi G."/>
            <person name="Medina M."/>
            <person name="Mochizuki Y."/>
            <person name="Mount S."/>
            <person name="Morishita T."/>
            <person name="Miura S."/>
            <person name="Nakayama A."/>
            <person name="Nishizaka S."/>
            <person name="Nomoto H."/>
            <person name="Ohta F."/>
            <person name="Oishi K."/>
            <person name="Rigoutsos I."/>
            <person name="Sano M."/>
            <person name="Sasaki A."/>
            <person name="Sasakura Y."/>
            <person name="Shoguchi E."/>
            <person name="Shin-i T."/>
            <person name="Spagnuolo A."/>
            <person name="Stainier D."/>
            <person name="Suzuki M.M."/>
            <person name="Tassy O."/>
            <person name="Takatori N."/>
            <person name="Tokuoka M."/>
            <person name="Yagi K."/>
            <person name="Yoshizaki F."/>
            <person name="Wada S."/>
            <person name="Zhang C."/>
            <person name="Hyatt P.D."/>
            <person name="Larimer F."/>
            <person name="Detter C."/>
            <person name="Doggett N."/>
            <person name="Glavina T."/>
            <person name="Hawkins T."/>
            <person name="Richardson P."/>
            <person name="Lucas S."/>
            <person name="Kohara Y."/>
            <person name="Levine M."/>
            <person name="Satoh N."/>
            <person name="Rokhsar D.S."/>
        </authorList>
    </citation>
    <scope>NUCLEOTIDE SEQUENCE [LARGE SCALE GENOMIC DNA]</scope>
</reference>
<reference evidence="15" key="2">
    <citation type="journal article" date="2008" name="Genome Biol.">
        <title>Improved genome assembly and evidence-based global gene model set for the chordate Ciona intestinalis: new insight into intron and operon populations.</title>
        <authorList>
            <person name="Satou Y."/>
            <person name="Mineta K."/>
            <person name="Ogasawara M."/>
            <person name="Sasakura Y."/>
            <person name="Shoguchi E."/>
            <person name="Ueno K."/>
            <person name="Yamada L."/>
            <person name="Matsumoto J."/>
            <person name="Wasserscheid J."/>
            <person name="Dewar K."/>
            <person name="Wiley G.B."/>
            <person name="Macmil S.L."/>
            <person name="Roe B.A."/>
            <person name="Zeller R.W."/>
            <person name="Hastings K.E."/>
            <person name="Lemaire P."/>
            <person name="Lindquist E."/>
            <person name="Endo T."/>
            <person name="Hotta K."/>
            <person name="Inaba K."/>
        </authorList>
    </citation>
    <scope>NUCLEOTIDE SEQUENCE [LARGE SCALE GENOMIC DNA]</scope>
    <source>
        <strain evidence="15">wild type</strain>
    </source>
</reference>
<dbReference type="PANTHER" id="PTHR42737:SF6">
    <property type="entry name" value="THIOREDOXIN-DISULFIDE REDUCTASE"/>
    <property type="match status" value="1"/>
</dbReference>
<dbReference type="Ensembl" id="ENSCINT00000034883.1">
    <property type="protein sequence ID" value="ENSCINP00000036039.1"/>
    <property type="gene ID" value="ENSCING00000021016.1"/>
</dbReference>
<protein>
    <recommendedName>
        <fullName evidence="3">thioredoxin-disulfide reductase (NADPH)</fullName>
        <ecNumber evidence="3">1.8.1.9</ecNumber>
    </recommendedName>
</protein>
<dbReference type="PRINTS" id="PR00368">
    <property type="entry name" value="FADPNR"/>
</dbReference>
<keyword evidence="6" id="KW-0521">NADP</keyword>
<dbReference type="SUPFAM" id="SSF55424">
    <property type="entry name" value="FAD/NAD-linked reductases, dimerisation (C-terminal) domain"/>
    <property type="match status" value="1"/>
</dbReference>
<dbReference type="InterPro" id="IPR036249">
    <property type="entry name" value="Thioredoxin-like_sf"/>
</dbReference>
<evidence type="ECO:0000259" key="13">
    <source>
        <dbReference type="Pfam" id="PF02852"/>
    </source>
</evidence>
<keyword evidence="4 11" id="KW-0285">Flavoprotein</keyword>
<keyword evidence="5 11" id="KW-0274">FAD</keyword>
<accession>H2Y2A4</accession>
<dbReference type="PROSITE" id="PS51354">
    <property type="entry name" value="GLUTAREDOXIN_2"/>
    <property type="match status" value="1"/>
</dbReference>
<dbReference type="EMBL" id="EAAA01002606">
    <property type="status" value="NOT_ANNOTATED_CDS"/>
    <property type="molecule type" value="Genomic_DNA"/>
</dbReference>
<dbReference type="FunFam" id="3.30.390.30:FF:000004">
    <property type="entry name" value="Thioredoxin reductase 1, cytoplasmic"/>
    <property type="match status" value="1"/>
</dbReference>
<dbReference type="HOGENOM" id="CLU_016755_2_4_1"/>
<dbReference type="Gene3D" id="3.40.30.10">
    <property type="entry name" value="Glutaredoxin"/>
    <property type="match status" value="1"/>
</dbReference>
<dbReference type="GeneTree" id="ENSGT00940000167606"/>
<dbReference type="InterPro" id="IPR036188">
    <property type="entry name" value="FAD/NAD-bd_sf"/>
</dbReference>
<dbReference type="Proteomes" id="UP000008144">
    <property type="component" value="Chromosome 8"/>
</dbReference>
<name>H2Y2A4_CIOIN</name>
<dbReference type="Pfam" id="PF00462">
    <property type="entry name" value="Glutaredoxin"/>
    <property type="match status" value="1"/>
</dbReference>
<evidence type="ECO:0000256" key="9">
    <source>
        <dbReference type="ARBA" id="ARBA00023157"/>
    </source>
</evidence>
<dbReference type="Gene3D" id="3.30.390.30">
    <property type="match status" value="1"/>
</dbReference>
<dbReference type="PRINTS" id="PR00411">
    <property type="entry name" value="PNDRDTASEI"/>
</dbReference>
<dbReference type="NCBIfam" id="TIGR01438">
    <property type="entry name" value="TGR"/>
    <property type="match status" value="1"/>
</dbReference>
<dbReference type="GO" id="GO:0045454">
    <property type="term" value="P:cell redox homeostasis"/>
    <property type="evidence" value="ECO:0000318"/>
    <property type="project" value="GO_Central"/>
</dbReference>
<sequence>MPPTENVRSLVEQNIKDNPVMVFSKTTCGFCSKVKSLFDELKVTYKALEINQLENSAEVQSVLLEVSGQQTVPNVYIKGRHLGGCDATFKAHSEGLLLKMIEAPSSTHEYEYDLIVIGGGSGGLAASKRASELGKKVAVCDFVQPTPKGVSWGLGGTCVNVGCIPKKLMHQASMLGKSIEDAKSFGWQLTSEPVKNKWEGMVEAVQNYIGSLNWGYRVQLREKKVNYVNAYAKFEDQHTITTVNRRGKETKMTADKFIVAVGERPRYPDIPGAKEHCITSDDLFSLPYCPGKTLVIGASYVALECAGFLKGIGLDVTVMVRSIFLRGFDQQMADKAAGYMEKEGVQFLRRCVPVKIEQVEAGEPGLLRVTGKMTENGEEVTGDYNTVILAIGRDSVTKTIGLDKINVQVSKNGKVPVNDYDQTNVENIFCIGDNGEGKPELTPVAIHAGRLLSERLYGGSTLKCDYEGVPTTVFTPLEYSCCGLSEEAAIAKYGEDNLEVYHTNVWPLEWSVPGHDNNTCYVKAITNKLDSERVIGLHYLGPNAGEVMQGFAAAMKCGITKAQLDQTIGIHPTTAELFTTLNVTKRSGAAIDQSGC</sequence>
<dbReference type="AlphaFoldDB" id="H2Y2A4"/>
<dbReference type="Pfam" id="PF07992">
    <property type="entry name" value="Pyr_redox_2"/>
    <property type="match status" value="1"/>
</dbReference>